<dbReference type="EMBL" id="OE000475">
    <property type="protein sequence ID" value="CAD7453972.1"/>
    <property type="molecule type" value="Genomic_DNA"/>
</dbReference>
<protein>
    <submittedName>
        <fullName evidence="1">Uncharacterized protein</fullName>
    </submittedName>
</protein>
<evidence type="ECO:0000313" key="1">
    <source>
        <dbReference type="EMBL" id="CAD7453972.1"/>
    </source>
</evidence>
<dbReference type="AlphaFoldDB" id="A0A7R9FI54"/>
<reference evidence="1" key="1">
    <citation type="submission" date="2020-11" db="EMBL/GenBank/DDBJ databases">
        <authorList>
            <person name="Tran Van P."/>
        </authorList>
    </citation>
    <scope>NUCLEOTIDE SEQUENCE</scope>
</reference>
<organism evidence="1">
    <name type="scientific">Timema tahoe</name>
    <dbReference type="NCBI Taxonomy" id="61484"/>
    <lineage>
        <taxon>Eukaryota</taxon>
        <taxon>Metazoa</taxon>
        <taxon>Ecdysozoa</taxon>
        <taxon>Arthropoda</taxon>
        <taxon>Hexapoda</taxon>
        <taxon>Insecta</taxon>
        <taxon>Pterygota</taxon>
        <taxon>Neoptera</taxon>
        <taxon>Polyneoptera</taxon>
        <taxon>Phasmatodea</taxon>
        <taxon>Timematodea</taxon>
        <taxon>Timematoidea</taxon>
        <taxon>Timematidae</taxon>
        <taxon>Timema</taxon>
    </lineage>
</organism>
<sequence length="105" mass="11802">MYFNCSRHTGRAPVTTGRAPVTLAVLLSHWPCSCHTGRAPVTPAVLLSLRPCSCHTGRAPIYTLQCVQDKNLDPLDDKLGNKLWDTIDHFWTESRIVESLIFLRI</sequence>
<proteinExistence type="predicted"/>
<accession>A0A7R9FI54</accession>
<gene>
    <name evidence="1" type="ORF">TTEB3V08_LOCUS2089</name>
</gene>
<name>A0A7R9FI54_9NEOP</name>